<reference evidence="1 2" key="1">
    <citation type="journal article" date="2013" name="PLoS Pathog.">
        <title>Genomic analysis of the Kiwifruit pathogen Pseudomonas syringae pv. actinidiae provides insight into the origins of an emergent plant disease.</title>
        <authorList>
            <person name="McCann H.C."/>
            <person name="Rikkerink E.H."/>
            <person name="Bertels F."/>
            <person name="Fiers M."/>
            <person name="Lu A."/>
            <person name="Rees-George J."/>
            <person name="Andersen M.T."/>
            <person name="Gleave A.P."/>
            <person name="Haubold B."/>
            <person name="Wohlers M.W."/>
            <person name="Guttman D.S."/>
            <person name="Wang P.W."/>
            <person name="Straub C."/>
            <person name="Vanneste J.L."/>
            <person name="Rainey P.B."/>
            <person name="Templeton M.D."/>
        </authorList>
    </citation>
    <scope>NUCLEOTIDE SEQUENCE [LARGE SCALE GENOMIC DNA]</scope>
    <source>
        <strain evidence="1 2">ICMP 19096</strain>
    </source>
</reference>
<comment type="caution">
    <text evidence="1">The sequence shown here is derived from an EMBL/GenBank/DDBJ whole genome shotgun (WGS) entry which is preliminary data.</text>
</comment>
<protein>
    <submittedName>
        <fullName evidence="1">Hemolysin-type calcium-binding region</fullName>
    </submittedName>
</protein>
<evidence type="ECO:0000313" key="1">
    <source>
        <dbReference type="EMBL" id="EPN68258.1"/>
    </source>
</evidence>
<name>A0A656K3V5_PSESF</name>
<gene>
    <name evidence="1" type="ORF">A245_04460</name>
</gene>
<feature type="non-terminal residue" evidence="1">
    <location>
        <position position="68"/>
    </location>
</feature>
<proteinExistence type="predicted"/>
<dbReference type="AlphaFoldDB" id="A0A656K3V5"/>
<accession>A0A656K3V5</accession>
<evidence type="ECO:0000313" key="2">
    <source>
        <dbReference type="Proteomes" id="UP000018849"/>
    </source>
</evidence>
<dbReference type="EMBL" id="AOKF01000359">
    <property type="protein sequence ID" value="EPN68258.1"/>
    <property type="molecule type" value="Genomic_DNA"/>
</dbReference>
<dbReference type="Proteomes" id="UP000018849">
    <property type="component" value="Unassembled WGS sequence"/>
</dbReference>
<organism evidence="1 2">
    <name type="scientific">Pseudomonas syringae pv. actinidiae ICMP 19096</name>
    <dbReference type="NCBI Taxonomy" id="1194405"/>
    <lineage>
        <taxon>Bacteria</taxon>
        <taxon>Pseudomonadati</taxon>
        <taxon>Pseudomonadota</taxon>
        <taxon>Gammaproteobacteria</taxon>
        <taxon>Pseudomonadales</taxon>
        <taxon>Pseudomonadaceae</taxon>
        <taxon>Pseudomonas</taxon>
        <taxon>Pseudomonas syringae</taxon>
    </lineage>
</organism>
<sequence>MQYDAPVTATAFSTFLAATNLTDSTTAAINTLLAVDSASTVNLASWDGVNRLEVPTGQTAATDVITGT</sequence>